<evidence type="ECO:0000313" key="1">
    <source>
        <dbReference type="EMBL" id="SDT09741.1"/>
    </source>
</evidence>
<protein>
    <submittedName>
        <fullName evidence="1">Uncharacterized protein</fullName>
    </submittedName>
</protein>
<dbReference type="RefSeq" id="WP_146688768.1">
    <property type="nucleotide sequence ID" value="NZ_LT629750.1"/>
</dbReference>
<organism evidence="1 2">
    <name type="scientific">Bradyrhizobium canariense</name>
    <dbReference type="NCBI Taxonomy" id="255045"/>
    <lineage>
        <taxon>Bacteria</taxon>
        <taxon>Pseudomonadati</taxon>
        <taxon>Pseudomonadota</taxon>
        <taxon>Alphaproteobacteria</taxon>
        <taxon>Hyphomicrobiales</taxon>
        <taxon>Nitrobacteraceae</taxon>
        <taxon>Bradyrhizobium</taxon>
    </lineage>
</organism>
<keyword evidence="2" id="KW-1185">Reference proteome</keyword>
<accession>A0A1H1XKZ2</accession>
<dbReference type="EMBL" id="LT629750">
    <property type="protein sequence ID" value="SDT09741.1"/>
    <property type="molecule type" value="Genomic_DNA"/>
</dbReference>
<reference evidence="2" key="1">
    <citation type="submission" date="2016-10" db="EMBL/GenBank/DDBJ databases">
        <authorList>
            <person name="Varghese N."/>
            <person name="Submissions S."/>
        </authorList>
    </citation>
    <scope>NUCLEOTIDE SEQUENCE [LARGE SCALE GENOMIC DNA]</scope>
    <source>
        <strain evidence="2">GAS369</strain>
    </source>
</reference>
<sequence length="120" mass="13925">MSDIRAARSDVEELAHRRGLAAARRSRNTEREALLQKLIETERKALELRGWVAQWEMNGEAASPEIRRLIKWARETLLDMERFLLPTELTKLLETRDLFPDVDDLADPLGDPPPLRPWGR</sequence>
<dbReference type="AlphaFoldDB" id="A0A1H1XKZ2"/>
<name>A0A1H1XKZ2_9BRAD</name>
<proteinExistence type="predicted"/>
<dbReference type="Proteomes" id="UP000243904">
    <property type="component" value="Chromosome I"/>
</dbReference>
<gene>
    <name evidence="1" type="ORF">SAMN05444158_4371</name>
</gene>
<evidence type="ECO:0000313" key="2">
    <source>
        <dbReference type="Proteomes" id="UP000243904"/>
    </source>
</evidence>